<dbReference type="Proteomes" id="UP001145742">
    <property type="component" value="Unassembled WGS sequence"/>
</dbReference>
<evidence type="ECO:0000313" key="1">
    <source>
        <dbReference type="EMBL" id="KAJ7422876.1"/>
    </source>
</evidence>
<proteinExistence type="predicted"/>
<gene>
    <name evidence="1" type="ORF">WISP_36344</name>
</gene>
<sequence length="122" mass="13940">MMVDEKLDMSQQCMLTAQKSNHIMGCTKRRRVSRSREVILLLYTLFLGDLTWSTPSSSEFPVQGHGLVIVNPEEGHEDDQSAGAPVLEDRLRQLRLFSLEKRRLQGDLRAAFQYLKGVYKGD</sequence>
<dbReference type="EMBL" id="WHWB01032939">
    <property type="protein sequence ID" value="KAJ7422876.1"/>
    <property type="molecule type" value="Genomic_DNA"/>
</dbReference>
<comment type="caution">
    <text evidence="1">The sequence shown here is derived from an EMBL/GenBank/DDBJ whole genome shotgun (WGS) entry which is preliminary data.</text>
</comment>
<organism evidence="1 2">
    <name type="scientific">Willisornis vidua</name>
    <name type="common">Xingu scale-backed antbird</name>
    <dbReference type="NCBI Taxonomy" id="1566151"/>
    <lineage>
        <taxon>Eukaryota</taxon>
        <taxon>Metazoa</taxon>
        <taxon>Chordata</taxon>
        <taxon>Craniata</taxon>
        <taxon>Vertebrata</taxon>
        <taxon>Euteleostomi</taxon>
        <taxon>Archelosauria</taxon>
        <taxon>Archosauria</taxon>
        <taxon>Dinosauria</taxon>
        <taxon>Saurischia</taxon>
        <taxon>Theropoda</taxon>
        <taxon>Coelurosauria</taxon>
        <taxon>Aves</taxon>
        <taxon>Neognathae</taxon>
        <taxon>Neoaves</taxon>
        <taxon>Telluraves</taxon>
        <taxon>Australaves</taxon>
        <taxon>Passeriformes</taxon>
        <taxon>Thamnophilidae</taxon>
        <taxon>Willisornis</taxon>
    </lineage>
</organism>
<protein>
    <submittedName>
        <fullName evidence="1">Uncharacterized protein</fullName>
    </submittedName>
</protein>
<reference evidence="1" key="1">
    <citation type="submission" date="2019-10" db="EMBL/GenBank/DDBJ databases">
        <authorList>
            <person name="Soares A.E.R."/>
            <person name="Aleixo A."/>
            <person name="Schneider P."/>
            <person name="Miyaki C.Y."/>
            <person name="Schneider M.P."/>
            <person name="Mello C."/>
            <person name="Vasconcelos A.T.R."/>
        </authorList>
    </citation>
    <scope>NUCLEOTIDE SEQUENCE</scope>
    <source>
        <tissue evidence="1">Muscle</tissue>
    </source>
</reference>
<name>A0ABQ9DP62_9PASS</name>
<keyword evidence="2" id="KW-1185">Reference proteome</keyword>
<accession>A0ABQ9DP62</accession>
<evidence type="ECO:0000313" key="2">
    <source>
        <dbReference type="Proteomes" id="UP001145742"/>
    </source>
</evidence>